<gene>
    <name evidence="1" type="ORF">CEXT_450751</name>
</gene>
<proteinExistence type="predicted"/>
<dbReference type="AlphaFoldDB" id="A0AAV4WFW3"/>
<feature type="non-terminal residue" evidence="1">
    <location>
        <position position="1"/>
    </location>
</feature>
<name>A0AAV4WFW3_CAEEX</name>
<protein>
    <submittedName>
        <fullName evidence="1">Uncharacterized protein</fullName>
    </submittedName>
</protein>
<reference evidence="1 2" key="1">
    <citation type="submission" date="2021-06" db="EMBL/GenBank/DDBJ databases">
        <title>Caerostris extrusa draft genome.</title>
        <authorList>
            <person name="Kono N."/>
            <person name="Arakawa K."/>
        </authorList>
    </citation>
    <scope>NUCLEOTIDE SEQUENCE [LARGE SCALE GENOMIC DNA]</scope>
</reference>
<evidence type="ECO:0000313" key="1">
    <source>
        <dbReference type="EMBL" id="GIY81416.1"/>
    </source>
</evidence>
<accession>A0AAV4WFW3</accession>
<sequence>CSATYVFSNLSHLAAVGRSPKAFFEDRQLLSLTAFAHCCCSSLPPEIDPTPPPSRLSHQLLCT</sequence>
<organism evidence="1 2">
    <name type="scientific">Caerostris extrusa</name>
    <name type="common">Bark spider</name>
    <name type="synonym">Caerostris bankana</name>
    <dbReference type="NCBI Taxonomy" id="172846"/>
    <lineage>
        <taxon>Eukaryota</taxon>
        <taxon>Metazoa</taxon>
        <taxon>Ecdysozoa</taxon>
        <taxon>Arthropoda</taxon>
        <taxon>Chelicerata</taxon>
        <taxon>Arachnida</taxon>
        <taxon>Araneae</taxon>
        <taxon>Araneomorphae</taxon>
        <taxon>Entelegynae</taxon>
        <taxon>Araneoidea</taxon>
        <taxon>Araneidae</taxon>
        <taxon>Caerostris</taxon>
    </lineage>
</organism>
<dbReference type="Proteomes" id="UP001054945">
    <property type="component" value="Unassembled WGS sequence"/>
</dbReference>
<evidence type="ECO:0000313" key="2">
    <source>
        <dbReference type="Proteomes" id="UP001054945"/>
    </source>
</evidence>
<dbReference type="EMBL" id="BPLR01016120">
    <property type="protein sequence ID" value="GIY81416.1"/>
    <property type="molecule type" value="Genomic_DNA"/>
</dbReference>
<keyword evidence="2" id="KW-1185">Reference proteome</keyword>
<comment type="caution">
    <text evidence="1">The sequence shown here is derived from an EMBL/GenBank/DDBJ whole genome shotgun (WGS) entry which is preliminary data.</text>
</comment>